<keyword evidence="2" id="KW-0812">Transmembrane</keyword>
<sequence>MTVILGILELLLAARFVGLAGPVTPFTAPLAAISAWSIRVLAESARAGLGSRASWQDTALLRVLSTAIAAGALALITGAAIAQSNILLRVASEPAIVQWAVLSLLLAGYLNVRIIVDALFRRPEPRGSKRAEELAEELVGTWESPSRRVRFMYGTAIGAVAGVFFVTWEGLWLLVAAGAGPIILPLLIVQVRLVWRFAAAWIRMLGRFQLAVRKSRSGGSAGARPDVLYLRSFPTDRWRVRAEAIRYPAGKFGRPPLEEVLLRRLWAEGTVLAAENPGAFAAITGPIGAAKSSLPAESWHITLVQWMRDASLIVAVGGTTGGLLWELGQLERLGLQDRLFFVIPPVQRKIWWRPRSRGDVPEITQHWNAVCRMVDEVGGMTVPATIDVRRTRAVVPGVGEHSAYLILSEGNRDFDYEAAVEVAASITLGRLRRQDSHRSVGGHEPAPPSPRPCADDREWPDLPKKVRKAMSDARPVTRHRSVQSLYQLTFAANPAVRMAAVRGLERLAGDQSGLVLIAASKALAALGSSPQPPPPAQANPPPALQGGPPRRPLRQSQLWLWVAGAAVMGSTAALILALQSMNRPVEDDLLHIPVPGQAEVIIDSTGSYTLYFEGPGATDEAVELPPFSVSLTSSDGGQDVPFRPFEGFSAYSIGGHSARAIGTIEIDKPGKFLIRVSGDPQAPGGDITIGPHRAGAAGLLAALTAMFMLLVFICGVCLAIVVLAIRLRADQMKPSAARPPEPWKPGGLPGWYTDPDGRYELRYWDGQAWTVHIFQRGIQTVEPGPGWRAQGSTGEKPAEPEG</sequence>
<evidence type="ECO:0000313" key="5">
    <source>
        <dbReference type="Proteomes" id="UP001165368"/>
    </source>
</evidence>
<evidence type="ECO:0000313" key="4">
    <source>
        <dbReference type="EMBL" id="MCG2620498.1"/>
    </source>
</evidence>
<dbReference type="InterPro" id="IPR018929">
    <property type="entry name" value="DUF2510"/>
</dbReference>
<name>A0ABS9L1I7_9MICC</name>
<dbReference type="Pfam" id="PF10708">
    <property type="entry name" value="DUF2510"/>
    <property type="match status" value="1"/>
</dbReference>
<evidence type="ECO:0000256" key="2">
    <source>
        <dbReference type="SAM" id="Phobius"/>
    </source>
</evidence>
<evidence type="ECO:0000259" key="3">
    <source>
        <dbReference type="Pfam" id="PF10708"/>
    </source>
</evidence>
<feature type="transmembrane region" description="Helical" evidence="2">
    <location>
        <begin position="96"/>
        <end position="120"/>
    </location>
</feature>
<feature type="region of interest" description="Disordered" evidence="1">
    <location>
        <begin position="782"/>
        <end position="802"/>
    </location>
</feature>
<organism evidence="4 5">
    <name type="scientific">Arthrobacter hankyongi</name>
    <dbReference type="NCBI Taxonomy" id="2904801"/>
    <lineage>
        <taxon>Bacteria</taxon>
        <taxon>Bacillati</taxon>
        <taxon>Actinomycetota</taxon>
        <taxon>Actinomycetes</taxon>
        <taxon>Micrococcales</taxon>
        <taxon>Micrococcaceae</taxon>
        <taxon>Arthrobacter</taxon>
    </lineage>
</organism>
<accession>A0ABS9L1I7</accession>
<feature type="transmembrane region" description="Helical" evidence="2">
    <location>
        <begin position="699"/>
        <end position="725"/>
    </location>
</feature>
<feature type="compositionally biased region" description="Pro residues" evidence="1">
    <location>
        <begin position="530"/>
        <end position="543"/>
    </location>
</feature>
<feature type="transmembrane region" description="Helical" evidence="2">
    <location>
        <begin position="151"/>
        <end position="168"/>
    </location>
</feature>
<feature type="transmembrane region" description="Helical" evidence="2">
    <location>
        <begin position="61"/>
        <end position="84"/>
    </location>
</feature>
<feature type="region of interest" description="Disordered" evidence="1">
    <location>
        <begin position="434"/>
        <end position="459"/>
    </location>
</feature>
<protein>
    <submittedName>
        <fullName evidence="4">DUF2510 domain-containing protein</fullName>
    </submittedName>
</protein>
<feature type="transmembrane region" description="Helical" evidence="2">
    <location>
        <begin position="174"/>
        <end position="195"/>
    </location>
</feature>
<gene>
    <name evidence="4" type="ORF">LVY72_01070</name>
</gene>
<keyword evidence="2" id="KW-1133">Transmembrane helix</keyword>
<dbReference type="EMBL" id="JAKLTQ010000001">
    <property type="protein sequence ID" value="MCG2620498.1"/>
    <property type="molecule type" value="Genomic_DNA"/>
</dbReference>
<feature type="domain" description="DUF2510" evidence="3">
    <location>
        <begin position="749"/>
        <end position="773"/>
    </location>
</feature>
<comment type="caution">
    <text evidence="4">The sequence shown here is derived from an EMBL/GenBank/DDBJ whole genome shotgun (WGS) entry which is preliminary data.</text>
</comment>
<evidence type="ECO:0000256" key="1">
    <source>
        <dbReference type="SAM" id="MobiDB-lite"/>
    </source>
</evidence>
<keyword evidence="5" id="KW-1185">Reference proteome</keyword>
<feature type="transmembrane region" description="Helical" evidence="2">
    <location>
        <begin position="558"/>
        <end position="578"/>
    </location>
</feature>
<feature type="region of interest" description="Disordered" evidence="1">
    <location>
        <begin position="526"/>
        <end position="550"/>
    </location>
</feature>
<dbReference type="Proteomes" id="UP001165368">
    <property type="component" value="Unassembled WGS sequence"/>
</dbReference>
<reference evidence="4" key="1">
    <citation type="submission" date="2022-01" db="EMBL/GenBank/DDBJ databases">
        <authorList>
            <person name="Jo J.-H."/>
            <person name="Im W.-T."/>
        </authorList>
    </citation>
    <scope>NUCLEOTIDE SEQUENCE</scope>
    <source>
        <strain evidence="4">I2-34</strain>
    </source>
</reference>
<proteinExistence type="predicted"/>
<keyword evidence="2" id="KW-0472">Membrane</keyword>
<dbReference type="RefSeq" id="WP_237817599.1">
    <property type="nucleotide sequence ID" value="NZ_JAKLTQ010000001.1"/>
</dbReference>